<dbReference type="InterPro" id="IPR049704">
    <property type="entry name" value="Aminotrans_3_PPA_site"/>
</dbReference>
<dbReference type="PANTHER" id="PTHR45688">
    <property type="match status" value="1"/>
</dbReference>
<gene>
    <name evidence="10" type="primary">dgdA</name>
    <name evidence="10" type="ORF">Hsar01_03126</name>
</gene>
<dbReference type="Gene3D" id="3.90.1150.10">
    <property type="entry name" value="Aspartate Aminotransferase, domain 1"/>
    <property type="match status" value="1"/>
</dbReference>
<reference evidence="10 11" key="1">
    <citation type="submission" date="2024-02" db="EMBL/GenBank/DDBJ databases">
        <title>Haloferula sargassicola NBRC 104335.</title>
        <authorList>
            <person name="Ichikawa N."/>
            <person name="Katano-Makiyama Y."/>
            <person name="Hidaka K."/>
        </authorList>
    </citation>
    <scope>NUCLEOTIDE SEQUENCE [LARGE SCALE GENOMIC DNA]</scope>
    <source>
        <strain evidence="10 11">NBRC 104335</strain>
    </source>
</reference>
<keyword evidence="5" id="KW-0032">Aminotransferase</keyword>
<comment type="similarity">
    <text evidence="2 9">Belongs to the class-III pyridoxal-phosphate-dependent aminotransferase family.</text>
</comment>
<dbReference type="PROSITE" id="PS00600">
    <property type="entry name" value="AA_TRANSFER_CLASS_3"/>
    <property type="match status" value="1"/>
</dbReference>
<evidence type="ECO:0000256" key="8">
    <source>
        <dbReference type="ARBA" id="ARBA00022946"/>
    </source>
</evidence>
<dbReference type="Gene3D" id="3.40.640.10">
    <property type="entry name" value="Type I PLP-dependent aspartate aminotransferase-like (Major domain)"/>
    <property type="match status" value="1"/>
</dbReference>
<organism evidence="10 11">
    <name type="scientific">Haloferula sargassicola</name>
    <dbReference type="NCBI Taxonomy" id="490096"/>
    <lineage>
        <taxon>Bacteria</taxon>
        <taxon>Pseudomonadati</taxon>
        <taxon>Verrucomicrobiota</taxon>
        <taxon>Verrucomicrobiia</taxon>
        <taxon>Verrucomicrobiales</taxon>
        <taxon>Verrucomicrobiaceae</taxon>
        <taxon>Haloferula</taxon>
    </lineage>
</organism>
<keyword evidence="7 9" id="KW-0663">Pyridoxal phosphate</keyword>
<evidence type="ECO:0000256" key="9">
    <source>
        <dbReference type="RuleBase" id="RU003560"/>
    </source>
</evidence>
<comment type="cofactor">
    <cofactor evidence="1">
        <name>pyridoxal 5'-phosphate</name>
        <dbReference type="ChEBI" id="CHEBI:597326"/>
    </cofactor>
</comment>
<evidence type="ECO:0000256" key="3">
    <source>
        <dbReference type="ARBA" id="ARBA00011881"/>
    </source>
</evidence>
<dbReference type="SUPFAM" id="SSF53383">
    <property type="entry name" value="PLP-dependent transferases"/>
    <property type="match status" value="1"/>
</dbReference>
<evidence type="ECO:0000256" key="4">
    <source>
        <dbReference type="ARBA" id="ARBA00013049"/>
    </source>
</evidence>
<sequence length="441" mass="47784">MELPPCDHTPAPYTGPAKSDLLARRKDVLNQGIFLLYKEPLMPVEGHMQYLWDETGKRYLDCFGGICTVSVGHCHPEVNAALSRQMGLIQHAPTCYLHPAVVEYAETLASTFPDPLRRVYFVNSGSEANDLAILMARLHTGHHEILSLRNCYHGGNAVGMSLTGHHTWKYAVPPMPGFQHAKAPHPVWGPIPYDTPGAGREYAEEIKHLIQFGTSGKVAAFIAEPMQGVGGTVPYPADYLEHAYAHAREAGGVCIADEVQTGFGRTGTNFWGFQNYGVTPDIVVMAKSIGNGFPLAAVVTTDEIAEKMAGRIHFNTFGGDALAMAVGKATLDIMLRDDLQGHCKLIGDRIIAGLEKLQTQYPIIASVRGSGLILGVEFVRDGKPAGAFTADFFERCKDHGLIVGKGGLFGSVIRIKPPMCLTEADADFLLAVFKAVLEELS</sequence>
<evidence type="ECO:0000313" key="10">
    <source>
        <dbReference type="EMBL" id="GAA5483892.1"/>
    </source>
</evidence>
<evidence type="ECO:0000256" key="6">
    <source>
        <dbReference type="ARBA" id="ARBA00022679"/>
    </source>
</evidence>
<proteinExistence type="inferred from homology"/>
<dbReference type="RefSeq" id="WP_353567997.1">
    <property type="nucleotide sequence ID" value="NZ_BAABRI010000018.1"/>
</dbReference>
<dbReference type="InterPro" id="IPR005814">
    <property type="entry name" value="Aminotrans_3"/>
</dbReference>
<dbReference type="EMBL" id="BAABRI010000018">
    <property type="protein sequence ID" value="GAA5483892.1"/>
    <property type="molecule type" value="Genomic_DNA"/>
</dbReference>
<evidence type="ECO:0000256" key="5">
    <source>
        <dbReference type="ARBA" id="ARBA00022576"/>
    </source>
</evidence>
<dbReference type="InterPro" id="IPR015424">
    <property type="entry name" value="PyrdxlP-dep_Trfase"/>
</dbReference>
<name>A0ABP9UT49_9BACT</name>
<evidence type="ECO:0000313" key="11">
    <source>
        <dbReference type="Proteomes" id="UP001476282"/>
    </source>
</evidence>
<dbReference type="PANTHER" id="PTHR45688:SF3">
    <property type="entry name" value="ALANINE--GLYOXYLATE AMINOTRANSFERASE 2, MITOCHONDRIAL"/>
    <property type="match status" value="1"/>
</dbReference>
<dbReference type="CDD" id="cd00610">
    <property type="entry name" value="OAT_like"/>
    <property type="match status" value="1"/>
</dbReference>
<dbReference type="PIRSF" id="PIRSF000521">
    <property type="entry name" value="Transaminase_4ab_Lys_Orn"/>
    <property type="match status" value="1"/>
</dbReference>
<accession>A0ABP9UT49</accession>
<protein>
    <recommendedName>
        <fullName evidence="4">alanine--glyoxylate transaminase</fullName>
        <ecNumber evidence="4">2.6.1.44</ecNumber>
    </recommendedName>
</protein>
<dbReference type="EC" id="2.6.1.44" evidence="4"/>
<dbReference type="Proteomes" id="UP001476282">
    <property type="component" value="Unassembled WGS sequence"/>
</dbReference>
<evidence type="ECO:0000256" key="2">
    <source>
        <dbReference type="ARBA" id="ARBA00008954"/>
    </source>
</evidence>
<evidence type="ECO:0000256" key="7">
    <source>
        <dbReference type="ARBA" id="ARBA00022898"/>
    </source>
</evidence>
<comment type="subunit">
    <text evidence="3">Homotetramer.</text>
</comment>
<dbReference type="InterPro" id="IPR015422">
    <property type="entry name" value="PyrdxlP-dep_Trfase_small"/>
</dbReference>
<comment type="caution">
    <text evidence="10">The sequence shown here is derived from an EMBL/GenBank/DDBJ whole genome shotgun (WGS) entry which is preliminary data.</text>
</comment>
<dbReference type="Pfam" id="PF00202">
    <property type="entry name" value="Aminotran_3"/>
    <property type="match status" value="1"/>
</dbReference>
<evidence type="ECO:0000256" key="1">
    <source>
        <dbReference type="ARBA" id="ARBA00001933"/>
    </source>
</evidence>
<dbReference type="InterPro" id="IPR015421">
    <property type="entry name" value="PyrdxlP-dep_Trfase_major"/>
</dbReference>
<keyword evidence="6" id="KW-0808">Transferase</keyword>
<keyword evidence="8" id="KW-0809">Transit peptide</keyword>
<keyword evidence="11" id="KW-1185">Reference proteome</keyword>